<proteinExistence type="predicted"/>
<protein>
    <submittedName>
        <fullName evidence="3">Glycosyltransferase, type 1</fullName>
        <ecNumber evidence="3">2.4.-.-</ecNumber>
    </submittedName>
</protein>
<dbReference type="SUPFAM" id="SSF53756">
    <property type="entry name" value="UDP-Glycosyltransferase/glycogen phosphorylase"/>
    <property type="match status" value="1"/>
</dbReference>
<dbReference type="Pfam" id="PF13579">
    <property type="entry name" value="Glyco_trans_4_4"/>
    <property type="match status" value="1"/>
</dbReference>
<feature type="domain" description="Glycosyl transferase family 1" evidence="1">
    <location>
        <begin position="207"/>
        <end position="375"/>
    </location>
</feature>
<dbReference type="EC" id="2.4.-.-" evidence="3"/>
<dbReference type="Gene3D" id="3.40.50.2000">
    <property type="entry name" value="Glycogen Phosphorylase B"/>
    <property type="match status" value="2"/>
</dbReference>
<dbReference type="InterPro" id="IPR050194">
    <property type="entry name" value="Glycosyltransferase_grp1"/>
</dbReference>
<dbReference type="Proteomes" id="UP000663064">
    <property type="component" value="Chromosome"/>
</dbReference>
<dbReference type="InterPro" id="IPR028098">
    <property type="entry name" value="Glyco_trans_4-like_N"/>
</dbReference>
<name>A0A871BJ99_HALGI</name>
<dbReference type="InterPro" id="IPR001296">
    <property type="entry name" value="Glyco_trans_1"/>
</dbReference>
<dbReference type="Pfam" id="PF00534">
    <property type="entry name" value="Glycos_transf_1"/>
    <property type="match status" value="1"/>
</dbReference>
<evidence type="ECO:0000259" key="2">
    <source>
        <dbReference type="Pfam" id="PF13579"/>
    </source>
</evidence>
<dbReference type="GO" id="GO:0016758">
    <property type="term" value="F:hexosyltransferase activity"/>
    <property type="evidence" value="ECO:0007669"/>
    <property type="project" value="TreeGrafter"/>
</dbReference>
<feature type="domain" description="Glycosyltransferase subfamily 4-like N-terminal" evidence="2">
    <location>
        <begin position="17"/>
        <end position="204"/>
    </location>
</feature>
<dbReference type="GeneID" id="59460271"/>
<dbReference type="PANTHER" id="PTHR45947">
    <property type="entry name" value="SULFOQUINOVOSYL TRANSFERASE SQD2"/>
    <property type="match status" value="1"/>
</dbReference>
<dbReference type="PANTHER" id="PTHR45947:SF3">
    <property type="entry name" value="SULFOQUINOVOSYL TRANSFERASE SQD2"/>
    <property type="match status" value="1"/>
</dbReference>
<dbReference type="CDD" id="cd03794">
    <property type="entry name" value="GT4_WbuB-like"/>
    <property type="match status" value="1"/>
</dbReference>
<dbReference type="RefSeq" id="WP_193492605.1">
    <property type="nucleotide sequence ID" value="NZ_CP063205.1"/>
</dbReference>
<dbReference type="EMBL" id="CP063205">
    <property type="protein sequence ID" value="QOS12743.1"/>
    <property type="molecule type" value="Genomic_DNA"/>
</dbReference>
<organism evidence="3 4">
    <name type="scientific">Haloferax gibbonsii</name>
    <dbReference type="NCBI Taxonomy" id="35746"/>
    <lineage>
        <taxon>Archaea</taxon>
        <taxon>Methanobacteriati</taxon>
        <taxon>Methanobacteriota</taxon>
        <taxon>Stenosarchaea group</taxon>
        <taxon>Halobacteria</taxon>
        <taxon>Halobacteriales</taxon>
        <taxon>Haloferacaceae</taxon>
        <taxon>Haloferax</taxon>
    </lineage>
</organism>
<accession>A0A871BJ99</accession>
<evidence type="ECO:0000313" key="3">
    <source>
        <dbReference type="EMBL" id="QOS12743.1"/>
    </source>
</evidence>
<dbReference type="AlphaFoldDB" id="A0A871BJ99"/>
<reference evidence="3" key="1">
    <citation type="journal article" date="2021" name="Front. Microbiol.">
        <title>Cellular and Genomic Properties of Haloferax gibbonsii LR2-5, the Host of Euryarchaeal Virus HFTV1.</title>
        <authorList>
            <person name="Tittes C."/>
            <person name="Schwarzer S."/>
            <person name="Pfeiffer F."/>
            <person name="Dyall-Smith M."/>
            <person name="Rodriguez-Franco M."/>
            <person name="Oksanen H.M."/>
            <person name="Quax T.E.F."/>
        </authorList>
    </citation>
    <scope>NUCLEOTIDE SEQUENCE</scope>
    <source>
        <strain evidence="3">LR2-5</strain>
    </source>
</reference>
<evidence type="ECO:0000313" key="4">
    <source>
        <dbReference type="Proteomes" id="UP000663064"/>
    </source>
</evidence>
<evidence type="ECO:0000259" key="1">
    <source>
        <dbReference type="Pfam" id="PF00534"/>
    </source>
</evidence>
<gene>
    <name evidence="3" type="ORF">HfgLR_13075</name>
</gene>
<sequence length="398" mass="43786">MKHVVIVSQHFPPDNSGNASRVRDTAVHLSDEDWDVTVLAPPPSFPHGQFDRSWKWNDSYTHDGIKVKRLWAHQPTVEDPSFASRIAYYLTFPLHALLWLLLNHDDIDVILTSSPPIFTGVAGLPFSLFSATSVVVDVRDLWIDASIGLGFVKEGSLVEKLSRAFERLVLDSADKIAVTTNQLGSKLVSQYKINHDKIFHLPNGVDSNRFDVNENVQDNTIIYTGNVGHAQDLKSCIKAVNEMTCDATLKIVGDGDIRGDLEELAENLDVIDSVEFTGLVPRDNIPHLLASASIGVAPLKETETLEYAVPTKVYEYMASSLPVVATGSGELEKLIDVSGGGVVINNDPNSLAKQFDRILSNEDIQVSLGEAGKKHISQNYDRKAIAKSLSRELDAMFI</sequence>
<keyword evidence="3" id="KW-0808">Transferase</keyword>
<keyword evidence="3" id="KW-0328">Glycosyltransferase</keyword>